<protein>
    <submittedName>
        <fullName evidence="2">Uncharacterized protein</fullName>
    </submittedName>
</protein>
<evidence type="ECO:0000256" key="1">
    <source>
        <dbReference type="SAM" id="MobiDB-lite"/>
    </source>
</evidence>
<evidence type="ECO:0000313" key="3">
    <source>
        <dbReference type="Proteomes" id="UP000027395"/>
    </source>
</evidence>
<reference evidence="2 3" key="1">
    <citation type="journal article" date="2014" name="Appl. Environ. Microbiol.">
        <title>Elucidation of insertion elements encoded on plasmids and in vitro construction of shuttle vectors from the toxic cyanobacterium Planktothrix.</title>
        <authorList>
            <person name="Christiansen G."/>
            <person name="Goesmann A."/>
            <person name="Kurmayer R."/>
        </authorList>
    </citation>
    <scope>NUCLEOTIDE SEQUENCE [LARGE SCALE GENOMIC DNA]</scope>
    <source>
        <strain evidence="2 3">NIVA-CYA 126/8</strain>
    </source>
</reference>
<feature type="region of interest" description="Disordered" evidence="1">
    <location>
        <begin position="31"/>
        <end position="53"/>
    </location>
</feature>
<name>A0A073CEL8_PLAA1</name>
<keyword evidence="3" id="KW-1185">Reference proteome</keyword>
<dbReference type="GeneID" id="77287467"/>
<dbReference type="AlphaFoldDB" id="A0A073CEL8"/>
<dbReference type="PATRIC" id="fig|388467.6.peg.1179"/>
<evidence type="ECO:0000313" key="2">
    <source>
        <dbReference type="EMBL" id="KEI66317.1"/>
    </source>
</evidence>
<dbReference type="HOGENOM" id="CLU_2466351_0_0_3"/>
<gene>
    <name evidence="2" type="ORF">A19Y_1242</name>
</gene>
<dbReference type="EMBL" id="CM002803">
    <property type="protein sequence ID" value="KEI66317.1"/>
    <property type="molecule type" value="Genomic_DNA"/>
</dbReference>
<dbReference type="eggNOG" id="ENOG5033NGB">
    <property type="taxonomic scope" value="Bacteria"/>
</dbReference>
<proteinExistence type="predicted"/>
<sequence>MNQKPQDLRRSAAEKFIESFDQELLRAFQESEAVTPNPRPAPPEQTVSVPSPPKVREAISLSDLEAAISDIEQYLHDQNISTSDNPQE</sequence>
<dbReference type="Proteomes" id="UP000027395">
    <property type="component" value="Chromosome"/>
</dbReference>
<dbReference type="RefSeq" id="WP_026794358.1">
    <property type="nucleotide sequence ID" value="NZ_CM002803.1"/>
</dbReference>
<organism evidence="2 3">
    <name type="scientific">Planktothrix agardhii (strain NIVA-CYA 126/8)</name>
    <dbReference type="NCBI Taxonomy" id="388467"/>
    <lineage>
        <taxon>Bacteria</taxon>
        <taxon>Bacillati</taxon>
        <taxon>Cyanobacteriota</taxon>
        <taxon>Cyanophyceae</taxon>
        <taxon>Oscillatoriophycideae</taxon>
        <taxon>Oscillatoriales</taxon>
        <taxon>Microcoleaceae</taxon>
        <taxon>Planktothrix</taxon>
    </lineage>
</organism>
<accession>A0A073CEL8</accession>